<evidence type="ECO:0000256" key="1">
    <source>
        <dbReference type="SAM" id="MobiDB-lite"/>
    </source>
</evidence>
<dbReference type="Proteomes" id="UP001605036">
    <property type="component" value="Unassembled WGS sequence"/>
</dbReference>
<evidence type="ECO:0000313" key="4">
    <source>
        <dbReference type="Proteomes" id="UP001605036"/>
    </source>
</evidence>
<gene>
    <name evidence="3" type="ORF">R1flu_001087</name>
</gene>
<dbReference type="AlphaFoldDB" id="A0ABD1Y5G8"/>
<dbReference type="EMBL" id="JBHFFA010000006">
    <property type="protein sequence ID" value="KAL2620882.1"/>
    <property type="molecule type" value="Genomic_DNA"/>
</dbReference>
<protein>
    <submittedName>
        <fullName evidence="3">Uncharacterized protein</fullName>
    </submittedName>
</protein>
<feature type="region of interest" description="Disordered" evidence="1">
    <location>
        <begin position="568"/>
        <end position="643"/>
    </location>
</feature>
<keyword evidence="2" id="KW-0812">Transmembrane</keyword>
<feature type="compositionally biased region" description="Polar residues" evidence="1">
    <location>
        <begin position="600"/>
        <end position="629"/>
    </location>
</feature>
<feature type="transmembrane region" description="Helical" evidence="2">
    <location>
        <begin position="12"/>
        <end position="31"/>
    </location>
</feature>
<evidence type="ECO:0000313" key="3">
    <source>
        <dbReference type="EMBL" id="KAL2620882.1"/>
    </source>
</evidence>
<keyword evidence="4" id="KW-1185">Reference proteome</keyword>
<reference evidence="3 4" key="1">
    <citation type="submission" date="2024-09" db="EMBL/GenBank/DDBJ databases">
        <title>Chromosome-scale assembly of Riccia fluitans.</title>
        <authorList>
            <person name="Paukszto L."/>
            <person name="Sawicki J."/>
            <person name="Karawczyk K."/>
            <person name="Piernik-Szablinska J."/>
            <person name="Szczecinska M."/>
            <person name="Mazdziarz M."/>
        </authorList>
    </citation>
    <scope>NUCLEOTIDE SEQUENCE [LARGE SCALE GENOMIC DNA]</scope>
    <source>
        <strain evidence="3">Rf_01</strain>
        <tissue evidence="3">Aerial parts of the thallus</tissue>
    </source>
</reference>
<accession>A0ABD1Y5G8</accession>
<evidence type="ECO:0000256" key="2">
    <source>
        <dbReference type="SAM" id="Phobius"/>
    </source>
</evidence>
<proteinExistence type="predicted"/>
<organism evidence="3 4">
    <name type="scientific">Riccia fluitans</name>
    <dbReference type="NCBI Taxonomy" id="41844"/>
    <lineage>
        <taxon>Eukaryota</taxon>
        <taxon>Viridiplantae</taxon>
        <taxon>Streptophyta</taxon>
        <taxon>Embryophyta</taxon>
        <taxon>Marchantiophyta</taxon>
        <taxon>Marchantiopsida</taxon>
        <taxon>Marchantiidae</taxon>
        <taxon>Marchantiales</taxon>
        <taxon>Ricciaceae</taxon>
        <taxon>Riccia</taxon>
    </lineage>
</organism>
<keyword evidence="2" id="KW-0472">Membrane</keyword>
<keyword evidence="2" id="KW-1133">Transmembrane helix</keyword>
<sequence length="643" mass="71786">MTMGERTWEVMVLVTISFAAFLMMFVGVSTWSDLNQPIVVSARPYSSEVPNWIYNDFVVGDVSNVDDGGVISKARSYFYGFVDSLESRLENPFGFWSGEESKRAQELEDENGVVANVKSFFAGIGDAVKSLGQKTISPPSILHATEPLGLAPKSTLVSRLSAIVGTVMEAYYADDALTEEEQTCSGILEEQTKKLIKSLKHELKEKLCDDQYQSGNEENFCRFFKRFPKLAAMMVFTKLEVDPIGVALMRTTTTELCASSNGDLVRIIHKMEKLARRLYFSLQEVGQEGFGVHEHEHEHEHVESDHDHGTEGHSCKDCYKERIDSVKEKIKGVFASTCRADYREGQSPSAYMTEVCTFYPEHRYLSKTYLFMKIRAWEIVSMACASSCRPSFINFFPPEPQEPEYEQSAVSKPHAPNLPAFVPGLIHLDREDPGFIISSPDISVPQSAELDGGFSRKSYRCRRLARMHALRRAMQLRGNFLGYEGQDGDSGLEGNGQTHLVVVVSGHPFVHLHQQGSGSFPGIFSDLQSQMNTVVHNLADPRPEFKLLFEQLQAISEDDSSVAENINLESPDQASQEREEEVPREEVFSREPVISDFIEESQTTGTVDTVPETNSESATSLDENLSESASEGLYEEGGSRAVI</sequence>
<name>A0ABD1Y5G8_9MARC</name>
<comment type="caution">
    <text evidence="3">The sequence shown here is derived from an EMBL/GenBank/DDBJ whole genome shotgun (WGS) entry which is preliminary data.</text>
</comment>